<feature type="compositionally biased region" description="Basic and acidic residues" evidence="4">
    <location>
        <begin position="17"/>
        <end position="31"/>
    </location>
</feature>
<dbReference type="Gene3D" id="1.25.50.10">
    <property type="entry name" value="Peptidase M1, alanyl aminopeptidase, C-terminal domain"/>
    <property type="match status" value="1"/>
</dbReference>
<evidence type="ECO:0000256" key="2">
    <source>
        <dbReference type="ARBA" id="ARBA00023175"/>
    </source>
</evidence>
<dbReference type="InterPro" id="IPR037144">
    <property type="entry name" value="Peptidase_M1_pepN_C_sf"/>
</dbReference>
<keyword evidence="1" id="KW-0175">Coiled coil</keyword>
<dbReference type="OrthoDB" id="10254627at2759"/>
<evidence type="ECO:0000256" key="4">
    <source>
        <dbReference type="SAM" id="MobiDB-lite"/>
    </source>
</evidence>
<comment type="similarity">
    <text evidence="3">Belongs to the TRAFAC class myosin-kinesin ATPase superfamily. Kinesin family.</text>
</comment>
<evidence type="ECO:0000259" key="5">
    <source>
        <dbReference type="PROSITE" id="PS50067"/>
    </source>
</evidence>
<dbReference type="PROSITE" id="PS50067">
    <property type="entry name" value="KINESIN_MOTOR_2"/>
    <property type="match status" value="1"/>
</dbReference>
<dbReference type="Gene3D" id="1.20.58.1980">
    <property type="match status" value="1"/>
</dbReference>
<proteinExistence type="inferred from homology"/>
<dbReference type="InterPro" id="IPR027640">
    <property type="entry name" value="Kinesin-like_fam"/>
</dbReference>
<dbReference type="AlphaFoldDB" id="A0A835H1G3"/>
<dbReference type="Proteomes" id="UP000631114">
    <property type="component" value="Unassembled WGS sequence"/>
</dbReference>
<dbReference type="InterPro" id="IPR001752">
    <property type="entry name" value="Kinesin_motor_dom"/>
</dbReference>
<gene>
    <name evidence="6" type="ORF">IFM89_004535</name>
</gene>
<comment type="caution">
    <text evidence="6">The sequence shown here is derived from an EMBL/GenBank/DDBJ whole genome shotgun (WGS) entry which is preliminary data.</text>
</comment>
<dbReference type="PANTHER" id="PTHR47968">
    <property type="entry name" value="CENTROMERE PROTEIN E"/>
    <property type="match status" value="1"/>
</dbReference>
<name>A0A835H1G3_9MAGN</name>
<evidence type="ECO:0000313" key="6">
    <source>
        <dbReference type="EMBL" id="KAF9591481.1"/>
    </source>
</evidence>
<dbReference type="PANTHER" id="PTHR47968:SF75">
    <property type="entry name" value="CENTROMERE-ASSOCIATED PROTEIN E"/>
    <property type="match status" value="1"/>
</dbReference>
<dbReference type="EMBL" id="JADFTS010000008">
    <property type="protein sequence ID" value="KAF9591481.1"/>
    <property type="molecule type" value="Genomic_DNA"/>
</dbReference>
<dbReference type="GO" id="GO:0008017">
    <property type="term" value="F:microtubule binding"/>
    <property type="evidence" value="ECO:0007669"/>
    <property type="project" value="InterPro"/>
</dbReference>
<dbReference type="Pfam" id="PF17432">
    <property type="entry name" value="DUF3458_C"/>
    <property type="match status" value="1"/>
</dbReference>
<protein>
    <recommendedName>
        <fullName evidence="5">Kinesin motor domain-containing protein</fullName>
    </recommendedName>
</protein>
<feature type="domain" description="Kinesin motor" evidence="5">
    <location>
        <begin position="172"/>
        <end position="236"/>
    </location>
</feature>
<feature type="region of interest" description="Disordered" evidence="4">
    <location>
        <begin position="1"/>
        <end position="36"/>
    </location>
</feature>
<comment type="caution">
    <text evidence="3">Lacks conserved residue(s) required for the propagation of feature annotation.</text>
</comment>
<dbReference type="Pfam" id="PF00225">
    <property type="entry name" value="Kinesin"/>
    <property type="match status" value="1"/>
</dbReference>
<sequence>MTTKATPVLQLPSDFSTRNRERSTQSHDPDLSRSSIVPVPPLPTVLQRQVGAMRLGISRALQNWEPGLRSDLKADWENLYNAIPSSRPLWLVHLFKALGLHACSDLVTTKYRAPGLISITNSSFVCQPPNLVSNDLTMRLHIDLSLKETPRGRPEYLEGKYQPHDPDDTWAVIKKLSEGVESQGGHVPYRDSKLTRILQPSLGGNANTTIICNITLAQIFGQIGFFLKRQKKEIEELRARLSLSNGNLIEQGELETLCSLGGPIQETLLLVCVSSLERRKAWMKHLSLTQHLEAVIRARIPNITSLINKTIDELESEMDHLGRPIALDAGRMIRMNLIDDIGSPFYIVRELLVMVFYALGDGKQPFLISMGAISLNAFLDWLFVSVLRLGAGGFGSSLSSQENLTKLDSAAGSFDATKMVANPDVVHTVSSFIRKLLASEMKAEFLSTVENNRSIEPYIFDHANISRRALKNISLGDSPRVLFVAIAIRSLATLSAETAVEGAASVLPNISLIKHAGVGDITKHPLAHEDSTCLGGELGWYEVDISR</sequence>
<organism evidence="6 7">
    <name type="scientific">Coptis chinensis</name>
    <dbReference type="NCBI Taxonomy" id="261450"/>
    <lineage>
        <taxon>Eukaryota</taxon>
        <taxon>Viridiplantae</taxon>
        <taxon>Streptophyta</taxon>
        <taxon>Embryophyta</taxon>
        <taxon>Tracheophyta</taxon>
        <taxon>Spermatophyta</taxon>
        <taxon>Magnoliopsida</taxon>
        <taxon>Ranunculales</taxon>
        <taxon>Ranunculaceae</taxon>
        <taxon>Coptidoideae</taxon>
        <taxon>Coptis</taxon>
    </lineage>
</organism>
<dbReference type="GO" id="GO:0003777">
    <property type="term" value="F:microtubule motor activity"/>
    <property type="evidence" value="ECO:0007669"/>
    <property type="project" value="InterPro"/>
</dbReference>
<dbReference type="InterPro" id="IPR024601">
    <property type="entry name" value="Peptidase_M1_pepN_C"/>
</dbReference>
<keyword evidence="2" id="KW-0505">Motor protein</keyword>
<dbReference type="GO" id="GO:0005524">
    <property type="term" value="F:ATP binding"/>
    <property type="evidence" value="ECO:0007669"/>
    <property type="project" value="InterPro"/>
</dbReference>
<accession>A0A835H1G3</accession>
<dbReference type="GO" id="GO:0007018">
    <property type="term" value="P:microtubule-based movement"/>
    <property type="evidence" value="ECO:0007669"/>
    <property type="project" value="InterPro"/>
</dbReference>
<evidence type="ECO:0000256" key="3">
    <source>
        <dbReference type="PROSITE-ProRule" id="PRU00283"/>
    </source>
</evidence>
<reference evidence="6 7" key="1">
    <citation type="submission" date="2020-10" db="EMBL/GenBank/DDBJ databases">
        <title>The Coptis chinensis genome and diversification of protoberbering-type alkaloids.</title>
        <authorList>
            <person name="Wang B."/>
            <person name="Shu S."/>
            <person name="Song C."/>
            <person name="Liu Y."/>
        </authorList>
    </citation>
    <scope>NUCLEOTIDE SEQUENCE [LARGE SCALE GENOMIC DNA]</scope>
    <source>
        <strain evidence="6">HL-2020</strain>
        <tissue evidence="6">Leaf</tissue>
    </source>
</reference>
<evidence type="ECO:0000313" key="7">
    <source>
        <dbReference type="Proteomes" id="UP000631114"/>
    </source>
</evidence>
<dbReference type="InterPro" id="IPR027417">
    <property type="entry name" value="P-loop_NTPase"/>
</dbReference>
<evidence type="ECO:0000256" key="1">
    <source>
        <dbReference type="ARBA" id="ARBA00023054"/>
    </source>
</evidence>
<keyword evidence="7" id="KW-1185">Reference proteome</keyword>
<dbReference type="SUPFAM" id="SSF52540">
    <property type="entry name" value="P-loop containing nucleoside triphosphate hydrolases"/>
    <property type="match status" value="1"/>
</dbReference>